<evidence type="ECO:0000313" key="5">
    <source>
        <dbReference type="EMBL" id="SHK72681.1"/>
    </source>
</evidence>
<dbReference type="InterPro" id="IPR029056">
    <property type="entry name" value="Ribokinase-like"/>
</dbReference>
<keyword evidence="2" id="KW-0808">Transferase</keyword>
<dbReference type="Gene3D" id="3.40.1190.20">
    <property type="match status" value="1"/>
</dbReference>
<evidence type="ECO:0000259" key="4">
    <source>
        <dbReference type="Pfam" id="PF00294"/>
    </source>
</evidence>
<keyword evidence="3 5" id="KW-0418">Kinase</keyword>
<dbReference type="InterPro" id="IPR002173">
    <property type="entry name" value="Carboh/pur_kinase_PfkB_CS"/>
</dbReference>
<protein>
    <submittedName>
        <fullName evidence="5">Adenosine kinase</fullName>
    </submittedName>
</protein>
<dbReference type="PANTHER" id="PTHR43085">
    <property type="entry name" value="HEXOKINASE FAMILY MEMBER"/>
    <property type="match status" value="1"/>
</dbReference>
<gene>
    <name evidence="5" type="ORF">SAMN05443637_11110</name>
</gene>
<dbReference type="InterPro" id="IPR011611">
    <property type="entry name" value="PfkB_dom"/>
</dbReference>
<evidence type="ECO:0000256" key="2">
    <source>
        <dbReference type="ARBA" id="ARBA00022679"/>
    </source>
</evidence>
<dbReference type="PROSITE" id="PS00583">
    <property type="entry name" value="PFKB_KINASES_1"/>
    <property type="match status" value="1"/>
</dbReference>
<dbReference type="SUPFAM" id="SSF53613">
    <property type="entry name" value="Ribokinase-like"/>
    <property type="match status" value="1"/>
</dbReference>
<accession>A0A1M6UU96</accession>
<dbReference type="Proteomes" id="UP000184363">
    <property type="component" value="Unassembled WGS sequence"/>
</dbReference>
<name>A0A1M6UU96_PSETH</name>
<dbReference type="InterPro" id="IPR050306">
    <property type="entry name" value="PfkB_Carbo_kinase"/>
</dbReference>
<dbReference type="AlphaFoldDB" id="A0A1M6UU96"/>
<dbReference type="PANTHER" id="PTHR43085:SF46">
    <property type="entry name" value="ADENOSINE KINASE"/>
    <property type="match status" value="1"/>
</dbReference>
<dbReference type="STRING" id="1848.SAMN05443637_11110"/>
<dbReference type="EMBL" id="FRAP01000011">
    <property type="protein sequence ID" value="SHK72681.1"/>
    <property type="molecule type" value="Genomic_DNA"/>
</dbReference>
<proteinExistence type="inferred from homology"/>
<dbReference type="RefSeq" id="WP_073457743.1">
    <property type="nucleotide sequence ID" value="NZ_CALGVN010000022.1"/>
</dbReference>
<organism evidence="5 6">
    <name type="scientific">Pseudonocardia thermophila</name>
    <dbReference type="NCBI Taxonomy" id="1848"/>
    <lineage>
        <taxon>Bacteria</taxon>
        <taxon>Bacillati</taxon>
        <taxon>Actinomycetota</taxon>
        <taxon>Actinomycetes</taxon>
        <taxon>Pseudonocardiales</taxon>
        <taxon>Pseudonocardiaceae</taxon>
        <taxon>Pseudonocardia</taxon>
    </lineage>
</organism>
<sequence>MPAPIAVAGSIATDHLMHYPGLFADQLVDSHLDRLSLSFLVDDLVVRRGGVGANIAFALGVLGDRPVLVGAVGPDFAEYRRWLEGHGVDCAGVHTSATQQTARFTCTTDDAQCQLASFYPGAMSEARTIRLAPLVESHGIGLVLIGADDPEAMLAHTQEARDLGLPFAADPSQQLPRLDTDRCRMLVGGARYLFSNEYEWELLQRRTHWTEREIAARVDLRVTTLGSKGCLIVDSSGAELLVEAVPARQIVDPTGVGDAFRAGFLSGVTGGLGLERAAQLGALIATLVLETSGPQEWQLDLPDAAARITAAYGPRAGAEIEEFLAARVVAR</sequence>
<evidence type="ECO:0000256" key="3">
    <source>
        <dbReference type="ARBA" id="ARBA00022777"/>
    </source>
</evidence>
<dbReference type="GO" id="GO:0016301">
    <property type="term" value="F:kinase activity"/>
    <property type="evidence" value="ECO:0007669"/>
    <property type="project" value="UniProtKB-KW"/>
</dbReference>
<dbReference type="OrthoDB" id="9779730at2"/>
<comment type="similarity">
    <text evidence="1">Belongs to the carbohydrate kinase PfkB family.</text>
</comment>
<dbReference type="Pfam" id="PF00294">
    <property type="entry name" value="PfkB"/>
    <property type="match status" value="1"/>
</dbReference>
<evidence type="ECO:0000256" key="1">
    <source>
        <dbReference type="ARBA" id="ARBA00010688"/>
    </source>
</evidence>
<dbReference type="CDD" id="cd01942">
    <property type="entry name" value="ribokinase_group_A"/>
    <property type="match status" value="1"/>
</dbReference>
<feature type="domain" description="Carbohydrate kinase PfkB" evidence="4">
    <location>
        <begin position="31"/>
        <end position="296"/>
    </location>
</feature>
<keyword evidence="6" id="KW-1185">Reference proteome</keyword>
<reference evidence="5 6" key="1">
    <citation type="submission" date="2016-11" db="EMBL/GenBank/DDBJ databases">
        <authorList>
            <person name="Jaros S."/>
            <person name="Januszkiewicz K."/>
            <person name="Wedrychowicz H."/>
        </authorList>
    </citation>
    <scope>NUCLEOTIDE SEQUENCE [LARGE SCALE GENOMIC DNA]</scope>
    <source>
        <strain evidence="5 6">DSM 43832</strain>
    </source>
</reference>
<evidence type="ECO:0000313" key="6">
    <source>
        <dbReference type="Proteomes" id="UP000184363"/>
    </source>
</evidence>